<dbReference type="InterPro" id="IPR023780">
    <property type="entry name" value="Chromo_domain"/>
</dbReference>
<keyword evidence="6" id="KW-0539">Nucleus</keyword>
<evidence type="ECO:0000256" key="6">
    <source>
        <dbReference type="ARBA" id="ARBA00023242"/>
    </source>
</evidence>
<dbReference type="PROSITE" id="PS50013">
    <property type="entry name" value="CHROMO_2"/>
    <property type="match status" value="1"/>
</dbReference>
<feature type="compositionally biased region" description="Basic residues" evidence="11">
    <location>
        <begin position="82"/>
        <end position="100"/>
    </location>
</feature>
<dbReference type="EMBL" id="JAMQYH010000002">
    <property type="protein sequence ID" value="KAJ1699102.1"/>
    <property type="molecule type" value="Genomic_DNA"/>
</dbReference>
<dbReference type="GO" id="GO:0003682">
    <property type="term" value="F:chromatin binding"/>
    <property type="evidence" value="ECO:0007669"/>
    <property type="project" value="InterPro"/>
</dbReference>
<dbReference type="PRINTS" id="PR00105">
    <property type="entry name" value="C5METTRFRASE"/>
</dbReference>
<dbReference type="GO" id="GO:0044027">
    <property type="term" value="P:negative regulation of gene expression via chromosomal CpG island methylation"/>
    <property type="evidence" value="ECO:0007669"/>
    <property type="project" value="TreeGrafter"/>
</dbReference>
<dbReference type="Pfam" id="PF01426">
    <property type="entry name" value="BAH"/>
    <property type="match status" value="1"/>
</dbReference>
<dbReference type="SMART" id="SM00298">
    <property type="entry name" value="CHROMO"/>
    <property type="match status" value="1"/>
</dbReference>
<name>A0A9Q0HUJ3_9POAL</name>
<dbReference type="InterPro" id="IPR029063">
    <property type="entry name" value="SAM-dependent_MTases_sf"/>
</dbReference>
<feature type="domain" description="Chromo" evidence="12">
    <location>
        <begin position="493"/>
        <end position="546"/>
    </location>
</feature>
<dbReference type="CDD" id="cd18635">
    <property type="entry name" value="CD_CMT3_like"/>
    <property type="match status" value="1"/>
</dbReference>
<evidence type="ECO:0000256" key="2">
    <source>
        <dbReference type="ARBA" id="ARBA00022603"/>
    </source>
</evidence>
<keyword evidence="5" id="KW-0238">DNA-binding</keyword>
<dbReference type="AlphaFoldDB" id="A0A9Q0HUJ3"/>
<evidence type="ECO:0000256" key="11">
    <source>
        <dbReference type="SAM" id="MobiDB-lite"/>
    </source>
</evidence>
<dbReference type="PANTHER" id="PTHR10629">
    <property type="entry name" value="CYTOSINE-SPECIFIC METHYLTRANSFERASE"/>
    <property type="match status" value="1"/>
</dbReference>
<evidence type="ECO:0000256" key="1">
    <source>
        <dbReference type="ARBA" id="ARBA00004123"/>
    </source>
</evidence>
<dbReference type="SUPFAM" id="SSF53335">
    <property type="entry name" value="S-adenosyl-L-methionine-dependent methyltransferases"/>
    <property type="match status" value="1"/>
</dbReference>
<dbReference type="FunFam" id="3.90.120.10:FF:000003">
    <property type="entry name" value="DNA (cytosine-5)-methyltransferase 1"/>
    <property type="match status" value="1"/>
</dbReference>
<dbReference type="InterPro" id="IPR001525">
    <property type="entry name" value="C5_MeTfrase"/>
</dbReference>
<evidence type="ECO:0000256" key="5">
    <source>
        <dbReference type="ARBA" id="ARBA00023125"/>
    </source>
</evidence>
<dbReference type="GO" id="GO:0005634">
    <property type="term" value="C:nucleus"/>
    <property type="evidence" value="ECO:0007669"/>
    <property type="project" value="UniProtKB-SubCell"/>
</dbReference>
<evidence type="ECO:0000313" key="14">
    <source>
        <dbReference type="EMBL" id="KAJ1699102.1"/>
    </source>
</evidence>
<dbReference type="PROSITE" id="PS00598">
    <property type="entry name" value="CHROMO_1"/>
    <property type="match status" value="1"/>
</dbReference>
<evidence type="ECO:0000256" key="4">
    <source>
        <dbReference type="ARBA" id="ARBA00022691"/>
    </source>
</evidence>
<evidence type="ECO:0000259" key="13">
    <source>
        <dbReference type="PROSITE" id="PS51038"/>
    </source>
</evidence>
<dbReference type="PROSITE" id="PS51038">
    <property type="entry name" value="BAH"/>
    <property type="match status" value="1"/>
</dbReference>
<keyword evidence="2 8" id="KW-0489">Methyltransferase</keyword>
<comment type="catalytic activity">
    <reaction evidence="7 10">
        <text>a 2'-deoxycytidine in DNA + S-adenosyl-L-methionine = a 5-methyl-2'-deoxycytidine in DNA + S-adenosyl-L-homocysteine + H(+)</text>
        <dbReference type="Rhea" id="RHEA:13681"/>
        <dbReference type="Rhea" id="RHEA-COMP:11369"/>
        <dbReference type="Rhea" id="RHEA-COMP:11370"/>
        <dbReference type="ChEBI" id="CHEBI:15378"/>
        <dbReference type="ChEBI" id="CHEBI:57856"/>
        <dbReference type="ChEBI" id="CHEBI:59789"/>
        <dbReference type="ChEBI" id="CHEBI:85452"/>
        <dbReference type="ChEBI" id="CHEBI:85454"/>
        <dbReference type="EC" id="2.1.1.37"/>
    </reaction>
</comment>
<dbReference type="InterPro" id="IPR016197">
    <property type="entry name" value="Chromo-like_dom_sf"/>
</dbReference>
<dbReference type="InterPro" id="IPR043151">
    <property type="entry name" value="BAH_sf"/>
</dbReference>
<feature type="compositionally biased region" description="Basic residues" evidence="11">
    <location>
        <begin position="35"/>
        <end position="45"/>
    </location>
</feature>
<dbReference type="InterPro" id="IPR023779">
    <property type="entry name" value="Chromodomain_CS"/>
</dbReference>
<organism evidence="14 15">
    <name type="scientific">Rhynchospora breviuscula</name>
    <dbReference type="NCBI Taxonomy" id="2022672"/>
    <lineage>
        <taxon>Eukaryota</taxon>
        <taxon>Viridiplantae</taxon>
        <taxon>Streptophyta</taxon>
        <taxon>Embryophyta</taxon>
        <taxon>Tracheophyta</taxon>
        <taxon>Spermatophyta</taxon>
        <taxon>Magnoliopsida</taxon>
        <taxon>Liliopsida</taxon>
        <taxon>Poales</taxon>
        <taxon>Cyperaceae</taxon>
        <taxon>Cyperoideae</taxon>
        <taxon>Rhynchosporeae</taxon>
        <taxon>Rhynchospora</taxon>
    </lineage>
</organism>
<dbReference type="Pfam" id="PF00145">
    <property type="entry name" value="DNA_methylase"/>
    <property type="match status" value="1"/>
</dbReference>
<feature type="domain" description="BAH" evidence="13">
    <location>
        <begin position="231"/>
        <end position="351"/>
    </location>
</feature>
<proteinExistence type="inferred from homology"/>
<dbReference type="InterPro" id="IPR018117">
    <property type="entry name" value="C5_DNA_meth_AS"/>
</dbReference>
<dbReference type="Gene3D" id="2.30.30.490">
    <property type="match status" value="1"/>
</dbReference>
<sequence>METTPVVEKRQLRQRKPPVAPAEPEFDSDEEVRGRSKRRKTTSRSIKKEKTPAEPDLESIPANGDDVAAQGNASGSQSNKGGRGKSRSTHTKRKTPKSSKAKAESVTDVAGDKKKKKSRSVVKGDTGADQIEKEEEENMPQDEEEAADGQAEEAAEPAKRVGKSRKSQASDAEVHAELVGDPIAHAVARERWPHRYRRKESGSSSLGHVRMETPEDIRARRHYDFCKVDGVMFELMDDAFVKAEDGQPDYICRIVEIFEGIDGKPYFTAQWFFRAEDTVLKECGKELDKRRLFLSEDRNDNPLDCIGSKLKIVRVESNTDLDAKSKRLPEWCNFYYDMSYAVAYSTFENLSPEVDTSKEVSTSIVSSESANKEKKDTKLSPSEKKTLRLLDLYSGCGGMSTGLCLGAALAGINLETTWAVDLNPHACDSLQINHPKTQVRNEKAEHFLSLLKEWEQLVDEFNVKNEHVVDTSGDLENSDSEEDHRTKLPKGVFEVDKLLNICYGDPHNIGTVGVKFLVRWKGYSSEHDTWEPIDGLCDAKERIKEFVVNGYKRNILPLPDTVDVICGGPPCQGISGFNRFRNGENPLEDEKNQQMLVFMEIVKYLKPRYVLMENVVDILKFSKGYLCRFAMASLVDMKYQARLGLLAAGAYGLPQFRMRVFLFGARPSEILPQFPLPTHNVILRGRGPTEFEPCLVALDENADRSVLKDELLLGDAISELPEVTNDELREEMPYGDGPRNEFQQYIRLSRRELLDYSFGNEDQEHKLFDHQPLRLNEDDFARVCKIPKRKGSNFRDLDGVKVGPDNICYLDSEIPRPVLPSGKPLVPDYAISHLKGKSLKCFGRLWWDETVPTVVTRAEPHNQIILHPEQDRVLTIRENARLQGFPDYYKFSGPIKQRYIQVGNAVAVPVGRALGYGLGRAFLKIKSDGPVFSLPSNFSLVGQVPQPKEGEVVLL</sequence>
<reference evidence="14" key="1">
    <citation type="journal article" date="2022" name="Cell">
        <title>Repeat-based holocentromeres influence genome architecture and karyotype evolution.</title>
        <authorList>
            <person name="Hofstatter P.G."/>
            <person name="Thangavel G."/>
            <person name="Lux T."/>
            <person name="Neumann P."/>
            <person name="Vondrak T."/>
            <person name="Novak P."/>
            <person name="Zhang M."/>
            <person name="Costa L."/>
            <person name="Castellani M."/>
            <person name="Scott A."/>
            <person name="Toegelov H."/>
            <person name="Fuchs J."/>
            <person name="Mata-Sucre Y."/>
            <person name="Dias Y."/>
            <person name="Vanzela A.L.L."/>
            <person name="Huettel B."/>
            <person name="Almeida C.C.S."/>
            <person name="Simkova H."/>
            <person name="Souza G."/>
            <person name="Pedrosa-Harand A."/>
            <person name="Macas J."/>
            <person name="Mayer K.F.X."/>
            <person name="Houben A."/>
            <person name="Marques A."/>
        </authorList>
    </citation>
    <scope>NUCLEOTIDE SEQUENCE</scope>
    <source>
        <strain evidence="14">RhyBre1mFocal</strain>
    </source>
</reference>
<dbReference type="NCBIfam" id="TIGR00675">
    <property type="entry name" value="dcm"/>
    <property type="match status" value="1"/>
</dbReference>
<dbReference type="PROSITE" id="PS51679">
    <property type="entry name" value="SAM_MT_C5"/>
    <property type="match status" value="1"/>
</dbReference>
<dbReference type="Gene3D" id="3.40.50.150">
    <property type="entry name" value="Vaccinia Virus protein VP39"/>
    <property type="match status" value="2"/>
</dbReference>
<keyword evidence="3 8" id="KW-0808">Transferase</keyword>
<dbReference type="InterPro" id="IPR000953">
    <property type="entry name" value="Chromo/chromo_shadow_dom"/>
</dbReference>
<evidence type="ECO:0000256" key="3">
    <source>
        <dbReference type="ARBA" id="ARBA00022679"/>
    </source>
</evidence>
<dbReference type="InterPro" id="IPR050390">
    <property type="entry name" value="C5-Methyltransferase"/>
</dbReference>
<dbReference type="Gene3D" id="3.90.120.10">
    <property type="entry name" value="DNA Methylase, subunit A, domain 2"/>
    <property type="match status" value="1"/>
</dbReference>
<comment type="similarity">
    <text evidence="8 9">Belongs to the class I-like SAM-binding methyltransferase superfamily. C5-methyltransferase family.</text>
</comment>
<evidence type="ECO:0000256" key="10">
    <source>
        <dbReference type="RuleBase" id="RU000417"/>
    </source>
</evidence>
<evidence type="ECO:0000256" key="8">
    <source>
        <dbReference type="PROSITE-ProRule" id="PRU01016"/>
    </source>
</evidence>
<dbReference type="PANTHER" id="PTHR10629:SF50">
    <property type="entry name" value="DNA (CYTOSINE-5)-METHYLTRANSFERASE CMT3"/>
    <property type="match status" value="1"/>
</dbReference>
<comment type="caution">
    <text evidence="14">The sequence shown here is derived from an EMBL/GenBank/DDBJ whole genome shotgun (WGS) entry which is preliminary data.</text>
</comment>
<protein>
    <recommendedName>
        <fullName evidence="10">Cytosine-specific methyltransferase</fullName>
        <ecNumber evidence="10">2.1.1.37</ecNumber>
    </recommendedName>
</protein>
<dbReference type="SMART" id="SM00439">
    <property type="entry name" value="BAH"/>
    <property type="match status" value="1"/>
</dbReference>
<comment type="subcellular location">
    <subcellularLocation>
        <location evidence="1">Nucleus</location>
    </subcellularLocation>
</comment>
<dbReference type="Pfam" id="PF00385">
    <property type="entry name" value="Chromo"/>
    <property type="match status" value="1"/>
</dbReference>
<dbReference type="EC" id="2.1.1.37" evidence="10"/>
<feature type="active site" evidence="8">
    <location>
        <position position="571"/>
    </location>
</feature>
<feature type="compositionally biased region" description="Polar residues" evidence="11">
    <location>
        <begin position="71"/>
        <end position="80"/>
    </location>
</feature>
<dbReference type="OrthoDB" id="5376140at2759"/>
<keyword evidence="4 8" id="KW-0949">S-adenosyl-L-methionine</keyword>
<evidence type="ECO:0000313" key="15">
    <source>
        <dbReference type="Proteomes" id="UP001151287"/>
    </source>
</evidence>
<evidence type="ECO:0000256" key="7">
    <source>
        <dbReference type="ARBA" id="ARBA00047422"/>
    </source>
</evidence>
<feature type="region of interest" description="Disordered" evidence="11">
    <location>
        <begin position="1"/>
        <end position="177"/>
    </location>
</feature>
<feature type="compositionally biased region" description="Acidic residues" evidence="11">
    <location>
        <begin position="132"/>
        <end position="155"/>
    </location>
</feature>
<dbReference type="Proteomes" id="UP001151287">
    <property type="component" value="Unassembled WGS sequence"/>
</dbReference>
<evidence type="ECO:0000256" key="9">
    <source>
        <dbReference type="RuleBase" id="RU000416"/>
    </source>
</evidence>
<evidence type="ECO:0000259" key="12">
    <source>
        <dbReference type="PROSITE" id="PS50013"/>
    </source>
</evidence>
<dbReference type="SUPFAM" id="SSF54160">
    <property type="entry name" value="Chromo domain-like"/>
    <property type="match status" value="1"/>
</dbReference>
<accession>A0A9Q0HUJ3</accession>
<dbReference type="GO" id="GO:0032259">
    <property type="term" value="P:methylation"/>
    <property type="evidence" value="ECO:0007669"/>
    <property type="project" value="UniProtKB-KW"/>
</dbReference>
<keyword evidence="15" id="KW-1185">Reference proteome</keyword>
<dbReference type="GO" id="GO:0003677">
    <property type="term" value="F:DNA binding"/>
    <property type="evidence" value="ECO:0007669"/>
    <property type="project" value="UniProtKB-KW"/>
</dbReference>
<gene>
    <name evidence="14" type="ORF">LUZ63_007614</name>
</gene>
<dbReference type="PROSITE" id="PS00094">
    <property type="entry name" value="C5_MTASE_1"/>
    <property type="match status" value="1"/>
</dbReference>
<dbReference type="GO" id="GO:0003886">
    <property type="term" value="F:DNA (cytosine-5-)-methyltransferase activity"/>
    <property type="evidence" value="ECO:0007669"/>
    <property type="project" value="UniProtKB-EC"/>
</dbReference>
<dbReference type="InterPro" id="IPR001025">
    <property type="entry name" value="BAH_dom"/>
</dbReference>